<dbReference type="GO" id="GO:0005886">
    <property type="term" value="C:plasma membrane"/>
    <property type="evidence" value="ECO:0007669"/>
    <property type="project" value="UniProtKB-SubCell"/>
</dbReference>
<dbReference type="InterPro" id="IPR024194">
    <property type="entry name" value="Ac/AlaTfrase_AlgI/DltB"/>
</dbReference>
<dbReference type="GO" id="GO:0042121">
    <property type="term" value="P:alginic acid biosynthetic process"/>
    <property type="evidence" value="ECO:0007669"/>
    <property type="project" value="InterPro"/>
</dbReference>
<sequence length="266" mass="30290">MLSALPDAGASFAAGWMTSIVFALQIYFDFSAYSDMAIGLGRVLGFRYQENFRYPYISRSVSEFWRRWHISLGQFFREYVYFPLGGSRKGRHRTSLNLLLVWTLTGLWHGASWNFVLWGLYYGVLIALEHGVFRYVVKRTPKPIGILLTLIAVLFGWVLFYQTDLAACARQLLAMLGVARQNGAIAFAGWIDAETLHVLRTYTVFPLVAGVLSLPILPALDRLLRQRIRLQRTAQLLSVLLLTAGVVLSIMNLVSDSYNPFLYFRF</sequence>
<keyword evidence="4 10" id="KW-0808">Transferase</keyword>
<dbReference type="InterPro" id="IPR051085">
    <property type="entry name" value="MB_O-acyltransferase"/>
</dbReference>
<comment type="subcellular location">
    <subcellularLocation>
        <location evidence="1">Cell membrane</location>
        <topology evidence="1">Multi-pass membrane protein</topology>
    </subcellularLocation>
</comment>
<comment type="caution">
    <text evidence="10">The sequence shown here is derived from an EMBL/GenBank/DDBJ whole genome shotgun (WGS) entry which is preliminary data.</text>
</comment>
<feature type="transmembrane region" description="Helical" evidence="9">
    <location>
        <begin position="12"/>
        <end position="30"/>
    </location>
</feature>
<comment type="similarity">
    <text evidence="2">Belongs to the membrane-bound acyltransferase family.</text>
</comment>
<feature type="transmembrane region" description="Helical" evidence="9">
    <location>
        <begin position="203"/>
        <end position="224"/>
    </location>
</feature>
<feature type="transmembrane region" description="Helical" evidence="9">
    <location>
        <begin position="144"/>
        <end position="160"/>
    </location>
</feature>
<feature type="transmembrane region" description="Helical" evidence="9">
    <location>
        <begin position="236"/>
        <end position="254"/>
    </location>
</feature>
<evidence type="ECO:0000256" key="2">
    <source>
        <dbReference type="ARBA" id="ARBA00010323"/>
    </source>
</evidence>
<evidence type="ECO:0000256" key="5">
    <source>
        <dbReference type="ARBA" id="ARBA00022692"/>
    </source>
</evidence>
<gene>
    <name evidence="10" type="primary">patA_53</name>
    <name evidence="10" type="ORF">SDC9_115279</name>
</gene>
<dbReference type="Pfam" id="PF03062">
    <property type="entry name" value="MBOAT"/>
    <property type="match status" value="1"/>
</dbReference>
<evidence type="ECO:0000256" key="1">
    <source>
        <dbReference type="ARBA" id="ARBA00004651"/>
    </source>
</evidence>
<reference evidence="10" key="1">
    <citation type="submission" date="2019-08" db="EMBL/GenBank/DDBJ databases">
        <authorList>
            <person name="Kucharzyk K."/>
            <person name="Murdoch R.W."/>
            <person name="Higgins S."/>
            <person name="Loffler F."/>
        </authorList>
    </citation>
    <scope>NUCLEOTIDE SEQUENCE</scope>
</reference>
<evidence type="ECO:0000256" key="6">
    <source>
        <dbReference type="ARBA" id="ARBA00022989"/>
    </source>
</evidence>
<name>A0A645BT00_9ZZZZ</name>
<dbReference type="EMBL" id="VSSQ01022206">
    <property type="protein sequence ID" value="MPM68347.1"/>
    <property type="molecule type" value="Genomic_DNA"/>
</dbReference>
<dbReference type="GO" id="GO:0016746">
    <property type="term" value="F:acyltransferase activity"/>
    <property type="evidence" value="ECO:0007669"/>
    <property type="project" value="UniProtKB-KW"/>
</dbReference>
<dbReference type="PANTHER" id="PTHR13285:SF23">
    <property type="entry name" value="TEICHOIC ACID D-ALANYLTRANSFERASE"/>
    <property type="match status" value="1"/>
</dbReference>
<keyword evidence="3" id="KW-1003">Cell membrane</keyword>
<protein>
    <submittedName>
        <fullName evidence="10">Peptidoglycan O-acetyltransferase</fullName>
        <ecNumber evidence="10">2.3.1.-</ecNumber>
    </submittedName>
</protein>
<feature type="transmembrane region" description="Helical" evidence="9">
    <location>
        <begin position="98"/>
        <end position="124"/>
    </location>
</feature>
<keyword evidence="8 10" id="KW-0012">Acyltransferase</keyword>
<evidence type="ECO:0000256" key="9">
    <source>
        <dbReference type="SAM" id="Phobius"/>
    </source>
</evidence>
<evidence type="ECO:0000256" key="8">
    <source>
        <dbReference type="ARBA" id="ARBA00023315"/>
    </source>
</evidence>
<accession>A0A645BT00</accession>
<evidence type="ECO:0000256" key="7">
    <source>
        <dbReference type="ARBA" id="ARBA00023136"/>
    </source>
</evidence>
<evidence type="ECO:0000256" key="4">
    <source>
        <dbReference type="ARBA" id="ARBA00022679"/>
    </source>
</evidence>
<dbReference type="PIRSF" id="PIRSF500217">
    <property type="entry name" value="AlgI"/>
    <property type="match status" value="1"/>
</dbReference>
<dbReference type="PIRSF" id="PIRSF016636">
    <property type="entry name" value="AlgI_DltB"/>
    <property type="match status" value="1"/>
</dbReference>
<evidence type="ECO:0000256" key="3">
    <source>
        <dbReference type="ARBA" id="ARBA00022475"/>
    </source>
</evidence>
<dbReference type="PANTHER" id="PTHR13285">
    <property type="entry name" value="ACYLTRANSFERASE"/>
    <property type="match status" value="1"/>
</dbReference>
<dbReference type="EC" id="2.3.1.-" evidence="10"/>
<organism evidence="10">
    <name type="scientific">bioreactor metagenome</name>
    <dbReference type="NCBI Taxonomy" id="1076179"/>
    <lineage>
        <taxon>unclassified sequences</taxon>
        <taxon>metagenomes</taxon>
        <taxon>ecological metagenomes</taxon>
    </lineage>
</organism>
<evidence type="ECO:0000313" key="10">
    <source>
        <dbReference type="EMBL" id="MPM68347.1"/>
    </source>
</evidence>
<dbReference type="InterPro" id="IPR004299">
    <property type="entry name" value="MBOAT_fam"/>
</dbReference>
<dbReference type="AlphaFoldDB" id="A0A645BT00"/>
<keyword evidence="6 9" id="KW-1133">Transmembrane helix</keyword>
<keyword evidence="5 9" id="KW-0812">Transmembrane</keyword>
<dbReference type="InterPro" id="IPR028362">
    <property type="entry name" value="AlgI"/>
</dbReference>
<keyword evidence="7 9" id="KW-0472">Membrane</keyword>
<proteinExistence type="inferred from homology"/>